<evidence type="ECO:0000313" key="2">
    <source>
        <dbReference type="EMBL" id="RRN45371.1"/>
    </source>
</evidence>
<gene>
    <name evidence="2" type="ORF">EHV23_03915</name>
</gene>
<accession>A0A3R8T3B8</accession>
<evidence type="ECO:0000256" key="1">
    <source>
        <dbReference type="SAM" id="MobiDB-lite"/>
    </source>
</evidence>
<keyword evidence="3" id="KW-1185">Reference proteome</keyword>
<organism evidence="2 3">
    <name type="scientific">Lautropia dentalis</name>
    <dbReference type="NCBI Taxonomy" id="2490857"/>
    <lineage>
        <taxon>Bacteria</taxon>
        <taxon>Pseudomonadati</taxon>
        <taxon>Pseudomonadota</taxon>
        <taxon>Betaproteobacteria</taxon>
        <taxon>Burkholderiales</taxon>
        <taxon>Burkholderiaceae</taxon>
        <taxon>Lautropia</taxon>
    </lineage>
</organism>
<evidence type="ECO:0000313" key="3">
    <source>
        <dbReference type="Proteomes" id="UP000270261"/>
    </source>
</evidence>
<feature type="region of interest" description="Disordered" evidence="1">
    <location>
        <begin position="358"/>
        <end position="400"/>
    </location>
</feature>
<name>A0A3R8T3B8_9BURK</name>
<dbReference type="AlphaFoldDB" id="A0A3R8T3B8"/>
<reference evidence="2 3" key="1">
    <citation type="submission" date="2018-11" db="EMBL/GenBank/DDBJ databases">
        <title>Genome sequencing of Lautropia sp. KCOM 2505 (= ChDC F240).</title>
        <authorList>
            <person name="Kook J.-K."/>
            <person name="Park S.-N."/>
            <person name="Lim Y.K."/>
        </authorList>
    </citation>
    <scope>NUCLEOTIDE SEQUENCE [LARGE SCALE GENOMIC DNA]</scope>
    <source>
        <strain evidence="2 3">KCOM 2505</strain>
    </source>
</reference>
<protein>
    <submittedName>
        <fullName evidence="2">DUF4136 domain-containing protein</fullName>
    </submittedName>
</protein>
<dbReference type="EMBL" id="RRUE01000001">
    <property type="protein sequence ID" value="RRN45371.1"/>
    <property type="molecule type" value="Genomic_DNA"/>
</dbReference>
<feature type="compositionally biased region" description="Basic and acidic residues" evidence="1">
    <location>
        <begin position="358"/>
        <end position="373"/>
    </location>
</feature>
<proteinExistence type="predicted"/>
<comment type="caution">
    <text evidence="2">The sequence shown here is derived from an EMBL/GenBank/DDBJ whole genome shotgun (WGS) entry which is preliminary data.</text>
</comment>
<dbReference type="Proteomes" id="UP000270261">
    <property type="component" value="Unassembled WGS sequence"/>
</dbReference>
<sequence length="400" mass="42914">MKRDGRCPAGCAPQYRACHEPVRPRPARDWRTGRLYQSRPGSTHRAGPAFLAGALSCCPRPGRPRREPAWVPMKSMTRSIIATGGMSLPTLSAGNHEMKTHPMQSAVNTSLSPSLSPSPLPATGCHRHAVTGVSAASCASGAGTRGPACMAARLSALAAALLLGGCASYFGAEVTAYHQEDQPLSGLSFRFAPAPQQAESLEFQTYAGYVRRELLAHGMKEAGGPRRDVDVALDYMVDGGRPVSYSQPNYAYVFQGYRQVRHDRTDANGQVVSYWESVPIYGYDLVGYSTYQRTVYRKQFKLALTRTQPVPGRPARLYEGTVVADSEDGALNNAVPYLIQALFQDFPGPNGVTRQVRVETDRKAEAKAADTKPVDAGTSDGKPVDGRQPEPAGSGAAAGK</sequence>